<keyword evidence="4" id="KW-0812">Transmembrane</keyword>
<dbReference type="GO" id="GO:0016301">
    <property type="term" value="F:kinase activity"/>
    <property type="evidence" value="ECO:0007669"/>
    <property type="project" value="UniProtKB-KW"/>
</dbReference>
<gene>
    <name evidence="6" type="ORF">ACFFHU_16045</name>
</gene>
<dbReference type="Proteomes" id="UP001589894">
    <property type="component" value="Unassembled WGS sequence"/>
</dbReference>
<dbReference type="Gene3D" id="3.30.565.10">
    <property type="entry name" value="Histidine kinase-like ATPase, C-terminal domain"/>
    <property type="match status" value="1"/>
</dbReference>
<proteinExistence type="predicted"/>
<comment type="caution">
    <text evidence="6">The sequence shown here is derived from an EMBL/GenBank/DDBJ whole genome shotgun (WGS) entry which is preliminary data.</text>
</comment>
<keyword evidence="2 6" id="KW-0418">Kinase</keyword>
<keyword evidence="1" id="KW-0808">Transferase</keyword>
<dbReference type="RefSeq" id="WP_377339606.1">
    <property type="nucleotide sequence ID" value="NZ_JBHLUE010000011.1"/>
</dbReference>
<dbReference type="EMBL" id="JBHLUE010000011">
    <property type="protein sequence ID" value="MFC0565641.1"/>
    <property type="molecule type" value="Genomic_DNA"/>
</dbReference>
<evidence type="ECO:0000313" key="7">
    <source>
        <dbReference type="Proteomes" id="UP001589894"/>
    </source>
</evidence>
<evidence type="ECO:0000259" key="5">
    <source>
        <dbReference type="Pfam" id="PF02518"/>
    </source>
</evidence>
<evidence type="ECO:0000256" key="3">
    <source>
        <dbReference type="ARBA" id="ARBA00023012"/>
    </source>
</evidence>
<dbReference type="PANTHER" id="PTHR24421:SF61">
    <property type="entry name" value="OXYGEN SENSOR HISTIDINE KINASE NREB"/>
    <property type="match status" value="1"/>
</dbReference>
<feature type="transmembrane region" description="Helical" evidence="4">
    <location>
        <begin position="56"/>
        <end position="76"/>
    </location>
</feature>
<protein>
    <submittedName>
        <fullName evidence="6">Sensor histidine kinase</fullName>
    </submittedName>
</protein>
<keyword evidence="3" id="KW-0902">Two-component regulatory system</keyword>
<dbReference type="Pfam" id="PF02518">
    <property type="entry name" value="HATPase_c"/>
    <property type="match status" value="1"/>
</dbReference>
<evidence type="ECO:0000256" key="2">
    <source>
        <dbReference type="ARBA" id="ARBA00022777"/>
    </source>
</evidence>
<dbReference type="PANTHER" id="PTHR24421">
    <property type="entry name" value="NITRATE/NITRITE SENSOR PROTEIN NARX-RELATED"/>
    <property type="match status" value="1"/>
</dbReference>
<keyword evidence="4" id="KW-0472">Membrane</keyword>
<reference evidence="6 7" key="1">
    <citation type="submission" date="2024-09" db="EMBL/GenBank/DDBJ databases">
        <authorList>
            <person name="Sun Q."/>
            <person name="Mori K."/>
        </authorList>
    </citation>
    <scope>NUCLEOTIDE SEQUENCE [LARGE SCALE GENOMIC DNA]</scope>
    <source>
        <strain evidence="6 7">TBRC 2205</strain>
    </source>
</reference>
<dbReference type="InterPro" id="IPR050482">
    <property type="entry name" value="Sensor_HK_TwoCompSys"/>
</dbReference>
<feature type="domain" description="Histidine kinase/HSP90-like ATPase" evidence="5">
    <location>
        <begin position="306"/>
        <end position="387"/>
    </location>
</feature>
<evidence type="ECO:0000313" key="6">
    <source>
        <dbReference type="EMBL" id="MFC0565641.1"/>
    </source>
</evidence>
<keyword evidence="4" id="KW-1133">Transmembrane helix</keyword>
<dbReference type="InterPro" id="IPR003594">
    <property type="entry name" value="HATPase_dom"/>
</dbReference>
<sequence length="393" mass="39819">MFPSSPLAGPDAATTPAGAALSRVFGIFSAALHASSGLACAAAALAVPGPPVSMPLLVASLAVLTPWSLLFAGLAVRRGLRPAPVAIDVALTATACLLLGRLVAAEVLPGEVSWVAIMASTTVIVAQLGLPASRSVPAGLLVTGAYAAGAHRAGADAEATAHAMTLTVQTLSAAGLAWLARRGSRSADTAFAGYQRAVRRAVSERAARAAERRHNRDLHDTVLSTLTVVGLGAAHPDARLRDRAAADLRTLAELADARDGPAGAAGTERLDERLRAVLAAAPGQPAADLAPATVPGPVAAAVAAGVTEALRNADRHAPGAPVRVTLRVADAVRVEVADDGPGFDPGSVPAHRYGLRESIRARLAAVDGRAQVDSAPGRGTRIRLEWPGLEPEP</sequence>
<dbReference type="InterPro" id="IPR036890">
    <property type="entry name" value="HATPase_C_sf"/>
</dbReference>
<organism evidence="6 7">
    <name type="scientific">Plantactinospora siamensis</name>
    <dbReference type="NCBI Taxonomy" id="555372"/>
    <lineage>
        <taxon>Bacteria</taxon>
        <taxon>Bacillati</taxon>
        <taxon>Actinomycetota</taxon>
        <taxon>Actinomycetes</taxon>
        <taxon>Micromonosporales</taxon>
        <taxon>Micromonosporaceae</taxon>
        <taxon>Plantactinospora</taxon>
    </lineage>
</organism>
<evidence type="ECO:0000256" key="4">
    <source>
        <dbReference type="SAM" id="Phobius"/>
    </source>
</evidence>
<evidence type="ECO:0000256" key="1">
    <source>
        <dbReference type="ARBA" id="ARBA00022679"/>
    </source>
</evidence>
<accession>A0ABV6NY63</accession>
<dbReference type="SUPFAM" id="SSF55874">
    <property type="entry name" value="ATPase domain of HSP90 chaperone/DNA topoisomerase II/histidine kinase"/>
    <property type="match status" value="1"/>
</dbReference>
<keyword evidence="7" id="KW-1185">Reference proteome</keyword>
<dbReference type="CDD" id="cd16917">
    <property type="entry name" value="HATPase_UhpB-NarQ-NarX-like"/>
    <property type="match status" value="1"/>
</dbReference>
<name>A0ABV6NY63_9ACTN</name>